<reference evidence="1" key="2">
    <citation type="submission" date="2023-01" db="EMBL/GenBank/DDBJ databases">
        <authorList>
            <person name="Sun Q."/>
            <person name="Evtushenko L."/>
        </authorList>
    </citation>
    <scope>NUCLEOTIDE SEQUENCE</scope>
    <source>
        <strain evidence="1">VKM B-2935</strain>
    </source>
</reference>
<evidence type="ECO:0000313" key="1">
    <source>
        <dbReference type="EMBL" id="GLK92149.1"/>
    </source>
</evidence>
<proteinExistence type="predicted"/>
<evidence type="ECO:0000313" key="2">
    <source>
        <dbReference type="Proteomes" id="UP001143328"/>
    </source>
</evidence>
<dbReference type="RefSeq" id="WP_271198438.1">
    <property type="nucleotide sequence ID" value="NZ_BSFN01000036.1"/>
</dbReference>
<dbReference type="EMBL" id="BSFN01000036">
    <property type="protein sequence ID" value="GLK92149.1"/>
    <property type="molecule type" value="Genomic_DNA"/>
</dbReference>
<keyword evidence="2" id="KW-1185">Reference proteome</keyword>
<dbReference type="Proteomes" id="UP001143328">
    <property type="component" value="Unassembled WGS sequence"/>
</dbReference>
<accession>A0A9W6KDP2</accession>
<reference evidence="1" key="1">
    <citation type="journal article" date="2014" name="Int. J. Syst. Evol. Microbiol.">
        <title>Complete genome sequence of Corynebacterium casei LMG S-19264T (=DSM 44701T), isolated from a smear-ripened cheese.</title>
        <authorList>
            <consortium name="US DOE Joint Genome Institute (JGI-PGF)"/>
            <person name="Walter F."/>
            <person name="Albersmeier A."/>
            <person name="Kalinowski J."/>
            <person name="Ruckert C."/>
        </authorList>
    </citation>
    <scope>NUCLEOTIDE SEQUENCE</scope>
    <source>
        <strain evidence="1">VKM B-2935</strain>
    </source>
</reference>
<name>A0A9W6KDP2_9PSED</name>
<comment type="caution">
    <text evidence="1">The sequence shown here is derived from an EMBL/GenBank/DDBJ whole genome shotgun (WGS) entry which is preliminary data.</text>
</comment>
<gene>
    <name evidence="1" type="ORF">GCM10017655_52140</name>
</gene>
<sequence>MATATIHYKTAGHLACGRDSHLASSTELARVKCRACRSTEAFKTARKEARNSARRAARKAKATHNSLDWRTAWREQLAALPGSNRLPRGFGRQPFV</sequence>
<dbReference type="AlphaFoldDB" id="A0A9W6KDP2"/>
<organism evidence="1 2">
    <name type="scientific">Pseudomonas turukhanskensis</name>
    <dbReference type="NCBI Taxonomy" id="1806536"/>
    <lineage>
        <taxon>Bacteria</taxon>
        <taxon>Pseudomonadati</taxon>
        <taxon>Pseudomonadota</taxon>
        <taxon>Gammaproteobacteria</taxon>
        <taxon>Pseudomonadales</taxon>
        <taxon>Pseudomonadaceae</taxon>
        <taxon>Pseudomonas</taxon>
    </lineage>
</organism>
<protein>
    <submittedName>
        <fullName evidence="1">Uncharacterized protein</fullName>
    </submittedName>
</protein>